<dbReference type="PANTHER" id="PTHR21040">
    <property type="entry name" value="BCDNA.GH04120"/>
    <property type="match status" value="1"/>
</dbReference>
<name>A0A8S4RAH5_9NEOP</name>
<dbReference type="SUPFAM" id="SSF51445">
    <property type="entry name" value="(Trans)glycosidases"/>
    <property type="match status" value="2"/>
</dbReference>
<dbReference type="GO" id="GO:0015929">
    <property type="term" value="F:hexosaminidase activity"/>
    <property type="evidence" value="ECO:0007669"/>
    <property type="project" value="InterPro"/>
</dbReference>
<evidence type="ECO:0000313" key="1">
    <source>
        <dbReference type="EMBL" id="CAH2233263.1"/>
    </source>
</evidence>
<reference evidence="1" key="1">
    <citation type="submission" date="2022-03" db="EMBL/GenBank/DDBJ databases">
        <authorList>
            <person name="Lindestad O."/>
        </authorList>
    </citation>
    <scope>NUCLEOTIDE SEQUENCE</scope>
</reference>
<organism evidence="1 2">
    <name type="scientific">Pararge aegeria aegeria</name>
    <dbReference type="NCBI Taxonomy" id="348720"/>
    <lineage>
        <taxon>Eukaryota</taxon>
        <taxon>Metazoa</taxon>
        <taxon>Ecdysozoa</taxon>
        <taxon>Arthropoda</taxon>
        <taxon>Hexapoda</taxon>
        <taxon>Insecta</taxon>
        <taxon>Pterygota</taxon>
        <taxon>Neoptera</taxon>
        <taxon>Endopterygota</taxon>
        <taxon>Lepidoptera</taxon>
        <taxon>Glossata</taxon>
        <taxon>Ditrysia</taxon>
        <taxon>Papilionoidea</taxon>
        <taxon>Nymphalidae</taxon>
        <taxon>Satyrinae</taxon>
        <taxon>Satyrini</taxon>
        <taxon>Parargina</taxon>
        <taxon>Pararge</taxon>
    </lineage>
</organism>
<dbReference type="InterPro" id="IPR038901">
    <property type="entry name" value="HEXDC-like"/>
</dbReference>
<gene>
    <name evidence="1" type="primary">jg2981</name>
    <name evidence="1" type="ORF">PAEG_LOCUS11361</name>
</gene>
<sequence length="329" mass="37640">MTKLWGELVPASQSMGLTEIQMKKKKKKKLNSSLLCREIILLPVHIITVMNQELQNIDLTGENRCLHIQLVQTIGHMEFVLKHPCYRKCQEKARSPAVLCPSQTNSQELVRTMVLQALEIQPDAKYFHIGADEIQLVQTIGHMEFVLKHPCYRKCQEKARSPAVLCPSQTNSQELVRTMVLQALEIQPDAKYFHIGADEVRNYYKLGELVQPVVWNYNVKADFSINPQTWDCYRTIFPSSWVASAFKGASGSCENGFIFSIALERKMGLTEGVLGQEFIHTMKIFMKLRDRSQQLLHSDLVATWLNPWQIEHGYTNPAHLELIANESIT</sequence>
<dbReference type="AlphaFoldDB" id="A0A8S4RAH5"/>
<keyword evidence="2" id="KW-1185">Reference proteome</keyword>
<dbReference type="Gene3D" id="3.20.20.80">
    <property type="entry name" value="Glycosidases"/>
    <property type="match status" value="2"/>
</dbReference>
<dbReference type="PANTHER" id="PTHR21040:SF8">
    <property type="entry name" value="BCDNA.GH04120"/>
    <property type="match status" value="1"/>
</dbReference>
<accession>A0A8S4RAH5</accession>
<dbReference type="Proteomes" id="UP000838756">
    <property type="component" value="Unassembled WGS sequence"/>
</dbReference>
<proteinExistence type="predicted"/>
<dbReference type="EMBL" id="CAKXAJ010024950">
    <property type="protein sequence ID" value="CAH2233263.1"/>
    <property type="molecule type" value="Genomic_DNA"/>
</dbReference>
<evidence type="ECO:0000313" key="2">
    <source>
        <dbReference type="Proteomes" id="UP000838756"/>
    </source>
</evidence>
<dbReference type="InterPro" id="IPR017853">
    <property type="entry name" value="GH"/>
</dbReference>
<dbReference type="OrthoDB" id="10023921at2759"/>
<protein>
    <submittedName>
        <fullName evidence="1">Jg2981 protein</fullName>
    </submittedName>
</protein>
<comment type="caution">
    <text evidence="1">The sequence shown here is derived from an EMBL/GenBank/DDBJ whole genome shotgun (WGS) entry which is preliminary data.</text>
</comment>